<feature type="domain" description="GFO/IDH/MocA-like oxidoreductase" evidence="2">
    <location>
        <begin position="143"/>
        <end position="235"/>
    </location>
</feature>
<evidence type="ECO:0000313" key="4">
    <source>
        <dbReference type="Proteomes" id="UP000318416"/>
    </source>
</evidence>
<dbReference type="SUPFAM" id="SSF55347">
    <property type="entry name" value="Glyceraldehyde-3-phosphate dehydrogenase-like, C-terminal domain"/>
    <property type="match status" value="1"/>
</dbReference>
<reference evidence="3 4" key="1">
    <citation type="submission" date="2019-06" db="EMBL/GenBank/DDBJ databases">
        <title>Sequencing the genomes of 1000 actinobacteria strains.</title>
        <authorList>
            <person name="Klenk H.-P."/>
        </authorList>
    </citation>
    <scope>NUCLEOTIDE SEQUENCE [LARGE SCALE GENOMIC DNA]</scope>
    <source>
        <strain evidence="3 4">DSM 41649</strain>
    </source>
</reference>
<dbReference type="Pfam" id="PF22725">
    <property type="entry name" value="GFO_IDH_MocA_C3"/>
    <property type="match status" value="1"/>
</dbReference>
<sequence>MTRVGVALVGFGAAGRQHLQALARADFADLRGVLEQNPAARTPAGTARYLSWEQLLRDPSVQLVSLCTPPGGRAELARQALAAGKAVLLEKPPAASTAELDLLVELSERSGRPVGVMLQHRFGVPEEVLGRTWQPAATALLEVSRYRPAAYFQRASWRHDPALALGGITAHLGVHYLDLACQLLGEPAEVKLAGARQLVPGIDTRAAGVVRFTGGGTLSFAVTAESVARTERLTILDADQCLLVENGRIALDGGAGPAGHRAASASELRGEVYRDMARAIAAGRQPRRCHLAGARAVTMILESVQQQLVACGRAAPAEPLLHR</sequence>
<evidence type="ECO:0000259" key="2">
    <source>
        <dbReference type="Pfam" id="PF22725"/>
    </source>
</evidence>
<comment type="caution">
    <text evidence="3">The sequence shown here is derived from an EMBL/GenBank/DDBJ whole genome shotgun (WGS) entry which is preliminary data.</text>
</comment>
<accession>A0A561ERI1</accession>
<dbReference type="SUPFAM" id="SSF51735">
    <property type="entry name" value="NAD(P)-binding Rossmann-fold domains"/>
    <property type="match status" value="1"/>
</dbReference>
<dbReference type="InterPro" id="IPR052515">
    <property type="entry name" value="Gfo/Idh/MocA_Oxidoreductase"/>
</dbReference>
<keyword evidence="4" id="KW-1185">Reference proteome</keyword>
<dbReference type="InterPro" id="IPR036291">
    <property type="entry name" value="NAD(P)-bd_dom_sf"/>
</dbReference>
<dbReference type="GO" id="GO:0000166">
    <property type="term" value="F:nucleotide binding"/>
    <property type="evidence" value="ECO:0007669"/>
    <property type="project" value="InterPro"/>
</dbReference>
<dbReference type="InterPro" id="IPR055170">
    <property type="entry name" value="GFO_IDH_MocA-like_dom"/>
</dbReference>
<name>A0A561ERI1_9ACTN</name>
<dbReference type="Gene3D" id="3.40.50.720">
    <property type="entry name" value="NAD(P)-binding Rossmann-like Domain"/>
    <property type="match status" value="1"/>
</dbReference>
<dbReference type="Pfam" id="PF01408">
    <property type="entry name" value="GFO_IDH_MocA"/>
    <property type="match status" value="1"/>
</dbReference>
<evidence type="ECO:0000259" key="1">
    <source>
        <dbReference type="Pfam" id="PF01408"/>
    </source>
</evidence>
<gene>
    <name evidence="3" type="ORF">FB465_3267</name>
</gene>
<dbReference type="PANTHER" id="PTHR43249:SF1">
    <property type="entry name" value="D-GLUCOSIDE 3-DEHYDROGENASE"/>
    <property type="match status" value="1"/>
</dbReference>
<evidence type="ECO:0000313" key="3">
    <source>
        <dbReference type="EMBL" id="TWE18217.1"/>
    </source>
</evidence>
<protein>
    <submittedName>
        <fullName evidence="3">Putative dehydrogenase</fullName>
    </submittedName>
</protein>
<dbReference type="InterPro" id="IPR000683">
    <property type="entry name" value="Gfo/Idh/MocA-like_OxRdtase_N"/>
</dbReference>
<organism evidence="3 4">
    <name type="scientific">Kitasatospora atroaurantiaca</name>
    <dbReference type="NCBI Taxonomy" id="285545"/>
    <lineage>
        <taxon>Bacteria</taxon>
        <taxon>Bacillati</taxon>
        <taxon>Actinomycetota</taxon>
        <taxon>Actinomycetes</taxon>
        <taxon>Kitasatosporales</taxon>
        <taxon>Streptomycetaceae</taxon>
        <taxon>Kitasatospora</taxon>
    </lineage>
</organism>
<dbReference type="Gene3D" id="3.30.360.10">
    <property type="entry name" value="Dihydrodipicolinate Reductase, domain 2"/>
    <property type="match status" value="1"/>
</dbReference>
<dbReference type="Proteomes" id="UP000318416">
    <property type="component" value="Unassembled WGS sequence"/>
</dbReference>
<dbReference type="PANTHER" id="PTHR43249">
    <property type="entry name" value="UDP-N-ACETYL-2-AMINO-2-DEOXY-D-GLUCURONATE OXIDASE"/>
    <property type="match status" value="1"/>
</dbReference>
<dbReference type="AlphaFoldDB" id="A0A561ERI1"/>
<dbReference type="EMBL" id="VIVR01000001">
    <property type="protein sequence ID" value="TWE18217.1"/>
    <property type="molecule type" value="Genomic_DNA"/>
</dbReference>
<dbReference type="RefSeq" id="WP_170290601.1">
    <property type="nucleotide sequence ID" value="NZ_BAAABR010000029.1"/>
</dbReference>
<feature type="domain" description="Gfo/Idh/MocA-like oxidoreductase N-terminal" evidence="1">
    <location>
        <begin position="5"/>
        <end position="116"/>
    </location>
</feature>
<proteinExistence type="predicted"/>